<feature type="region of interest" description="Disordered" evidence="5">
    <location>
        <begin position="103"/>
        <end position="131"/>
    </location>
</feature>
<dbReference type="VEuPathDB" id="AmoebaDB:NAEGRDRAFT_72326"/>
<feature type="transmembrane region" description="Helical" evidence="6">
    <location>
        <begin position="341"/>
        <end position="362"/>
    </location>
</feature>
<dbReference type="AlphaFoldDB" id="D2VTJ7"/>
<evidence type="ECO:0000313" key="8">
    <source>
        <dbReference type="Proteomes" id="UP000006671"/>
    </source>
</evidence>
<organism evidence="8">
    <name type="scientific">Naegleria gruberi</name>
    <name type="common">Amoeba</name>
    <dbReference type="NCBI Taxonomy" id="5762"/>
    <lineage>
        <taxon>Eukaryota</taxon>
        <taxon>Discoba</taxon>
        <taxon>Heterolobosea</taxon>
        <taxon>Tetramitia</taxon>
        <taxon>Eutetramitia</taxon>
        <taxon>Vahlkampfiidae</taxon>
        <taxon>Naegleria</taxon>
    </lineage>
</organism>
<feature type="transmembrane region" description="Helical" evidence="6">
    <location>
        <begin position="214"/>
        <end position="232"/>
    </location>
</feature>
<evidence type="ECO:0000256" key="6">
    <source>
        <dbReference type="SAM" id="Phobius"/>
    </source>
</evidence>
<dbReference type="KEGG" id="ngr:NAEGRDRAFT_72326"/>
<evidence type="ECO:0000256" key="5">
    <source>
        <dbReference type="SAM" id="MobiDB-lite"/>
    </source>
</evidence>
<dbReference type="Proteomes" id="UP000006671">
    <property type="component" value="Unassembled WGS sequence"/>
</dbReference>
<gene>
    <name evidence="7" type="ORF">NAEGRDRAFT_72326</name>
</gene>
<protein>
    <submittedName>
        <fullName evidence="7">Predicted protein</fullName>
    </submittedName>
</protein>
<dbReference type="PANTHER" id="PTHR43701">
    <property type="entry name" value="MEMBRANE TRANSPORTER PROTEIN MJ0441-RELATED"/>
    <property type="match status" value="1"/>
</dbReference>
<reference evidence="7 8" key="1">
    <citation type="journal article" date="2010" name="Cell">
        <title>The genome of Naegleria gruberi illuminates early eukaryotic versatility.</title>
        <authorList>
            <person name="Fritz-Laylin L.K."/>
            <person name="Prochnik S.E."/>
            <person name="Ginger M.L."/>
            <person name="Dacks J.B."/>
            <person name="Carpenter M.L."/>
            <person name="Field M.C."/>
            <person name="Kuo A."/>
            <person name="Paredez A."/>
            <person name="Chapman J."/>
            <person name="Pham J."/>
            <person name="Shu S."/>
            <person name="Neupane R."/>
            <person name="Cipriano M."/>
            <person name="Mancuso J."/>
            <person name="Tu H."/>
            <person name="Salamov A."/>
            <person name="Lindquist E."/>
            <person name="Shapiro H."/>
            <person name="Lucas S."/>
            <person name="Grigoriev I.V."/>
            <person name="Cande W.Z."/>
            <person name="Fulton C."/>
            <person name="Rokhsar D.S."/>
            <person name="Dawson S.C."/>
        </authorList>
    </citation>
    <scope>NUCLEOTIDE SEQUENCE [LARGE SCALE GENOMIC DNA]</scope>
    <source>
        <strain evidence="7 8">NEG-M</strain>
    </source>
</reference>
<evidence type="ECO:0000256" key="3">
    <source>
        <dbReference type="ARBA" id="ARBA00022989"/>
    </source>
</evidence>
<evidence type="ECO:0000313" key="7">
    <source>
        <dbReference type="EMBL" id="EFC39944.1"/>
    </source>
</evidence>
<feature type="transmembrane region" description="Helical" evidence="6">
    <location>
        <begin position="368"/>
        <end position="390"/>
    </location>
</feature>
<comment type="subcellular location">
    <subcellularLocation>
        <location evidence="1">Membrane</location>
        <topology evidence="1">Multi-pass membrane protein</topology>
    </subcellularLocation>
</comment>
<feature type="transmembrane region" description="Helical" evidence="6">
    <location>
        <begin position="146"/>
        <end position="173"/>
    </location>
</feature>
<dbReference type="PROSITE" id="PS51257">
    <property type="entry name" value="PROKAR_LIPOPROTEIN"/>
    <property type="match status" value="1"/>
</dbReference>
<dbReference type="eggNOG" id="ENOG502RZ7R">
    <property type="taxonomic scope" value="Eukaryota"/>
</dbReference>
<feature type="transmembrane region" description="Helical" evidence="6">
    <location>
        <begin position="295"/>
        <end position="320"/>
    </location>
</feature>
<evidence type="ECO:0000256" key="2">
    <source>
        <dbReference type="ARBA" id="ARBA00022692"/>
    </source>
</evidence>
<keyword evidence="2 6" id="KW-0812">Transmembrane</keyword>
<dbReference type="GeneID" id="8854477"/>
<feature type="compositionally biased region" description="Low complexity" evidence="5">
    <location>
        <begin position="104"/>
        <end position="117"/>
    </location>
</feature>
<accession>D2VTJ7</accession>
<keyword evidence="3 6" id="KW-1133">Transmembrane helix</keyword>
<dbReference type="InterPro" id="IPR051598">
    <property type="entry name" value="TSUP/Inactive_protease-like"/>
</dbReference>
<dbReference type="InParanoid" id="D2VTJ7"/>
<proteinExistence type="predicted"/>
<dbReference type="GO" id="GO:0016020">
    <property type="term" value="C:membrane"/>
    <property type="evidence" value="ECO:0007669"/>
    <property type="project" value="UniProtKB-SubCell"/>
</dbReference>
<keyword evidence="4 6" id="KW-0472">Membrane</keyword>
<evidence type="ECO:0000256" key="4">
    <source>
        <dbReference type="ARBA" id="ARBA00023136"/>
    </source>
</evidence>
<feature type="transmembrane region" description="Helical" evidence="6">
    <location>
        <begin position="244"/>
        <end position="262"/>
    </location>
</feature>
<dbReference type="EMBL" id="GG738896">
    <property type="protein sequence ID" value="EFC39944.1"/>
    <property type="molecule type" value="Genomic_DNA"/>
</dbReference>
<dbReference type="RefSeq" id="XP_002672688.1">
    <property type="nucleotide sequence ID" value="XM_002672642.1"/>
</dbReference>
<name>D2VTJ7_NAEGR</name>
<keyword evidence="8" id="KW-1185">Reference proteome</keyword>
<dbReference type="OrthoDB" id="10265963at2759"/>
<dbReference type="InterPro" id="IPR002781">
    <property type="entry name" value="TM_pro_TauE-like"/>
</dbReference>
<feature type="compositionally biased region" description="Basic and acidic residues" evidence="5">
    <location>
        <begin position="118"/>
        <end position="131"/>
    </location>
</feature>
<dbReference type="OMA" id="VIKREWS"/>
<dbReference type="PANTHER" id="PTHR43701:SF2">
    <property type="entry name" value="MEMBRANE TRANSPORTER PROTEIN YJNA-RELATED"/>
    <property type="match status" value="1"/>
</dbReference>
<evidence type="ECO:0000256" key="1">
    <source>
        <dbReference type="ARBA" id="ARBA00004141"/>
    </source>
</evidence>
<feature type="transmembrane region" description="Helical" evidence="6">
    <location>
        <begin position="185"/>
        <end position="208"/>
    </location>
</feature>
<sequence>MLKRSATIFISTSSCKMPPKISTVVVGSGLAKLSLHNNNNNLLMKKSLPDFRNFKIVNNHDDEFEKKHGNINYRGSSEGLLMNFGRVIKREWSRGVLMREKEASSLQTNSDSTCSSSDNKENSNMKKDEQITKPNPVFNTWDFVKLFGVSIVGGTFGGMVGLGGNIILIPLITQLFPHLLSAKQIVATCLVTVVTAGFVGAGTLYFVGDNSVDIVTSILIATFAAFTARFGVKLSSSIQDRTLKLILACFMLFVAPLVSLLHSDDEKEKPVSDSTKEQSETNQKLKLPSIQEAGALFVLGSIIGVMSGLLGVGGGILIVPALSFLWSDKSPIKKEHTSTKLVIGTSLAAMTIPSSVALYSHWRVGNVILKLAPILMTGSAVGAYSGGFLASNMDEQVLKHTFSLTMLLLGIRQFWKAL</sequence>
<dbReference type="Pfam" id="PF01925">
    <property type="entry name" value="TauE"/>
    <property type="match status" value="2"/>
</dbReference>